<dbReference type="AlphaFoldDB" id="A0A3R9Z533"/>
<dbReference type="InterPro" id="IPR018531">
    <property type="entry name" value="DUF1993"/>
</dbReference>
<keyword evidence="2" id="KW-1185">Reference proteome</keyword>
<organism evidence="1 2">
    <name type="scientific">Sphingomonas ginkgonis</name>
    <dbReference type="NCBI Taxonomy" id="2315330"/>
    <lineage>
        <taxon>Bacteria</taxon>
        <taxon>Pseudomonadati</taxon>
        <taxon>Pseudomonadota</taxon>
        <taxon>Alphaproteobacteria</taxon>
        <taxon>Sphingomonadales</taxon>
        <taxon>Sphingomonadaceae</taxon>
        <taxon>Sphingomonas</taxon>
    </lineage>
</organism>
<evidence type="ECO:0000313" key="1">
    <source>
        <dbReference type="EMBL" id="RST29988.1"/>
    </source>
</evidence>
<dbReference type="Pfam" id="PF09351">
    <property type="entry name" value="DUF1993"/>
    <property type="match status" value="1"/>
</dbReference>
<reference evidence="1 2" key="1">
    <citation type="submission" date="2018-12" db="EMBL/GenBank/DDBJ databases">
        <title>Sphingomonas sp. HMF7854 Genome sequencing and assembly.</title>
        <authorList>
            <person name="Cha I."/>
            <person name="Kang H."/>
            <person name="Kim H."/>
            <person name="Kang J."/>
            <person name="Joh K."/>
        </authorList>
    </citation>
    <scope>NUCLEOTIDE SEQUENCE [LARGE SCALE GENOMIC DNA]</scope>
    <source>
        <strain evidence="1 2">HMF7854</strain>
    </source>
</reference>
<dbReference type="EMBL" id="RWJF01000001">
    <property type="protein sequence ID" value="RST29988.1"/>
    <property type="molecule type" value="Genomic_DNA"/>
</dbReference>
<dbReference type="RefSeq" id="WP_126717824.1">
    <property type="nucleotide sequence ID" value="NZ_RWJF01000001.1"/>
</dbReference>
<comment type="caution">
    <text evidence="1">The sequence shown here is derived from an EMBL/GenBank/DDBJ whole genome shotgun (WGS) entry which is preliminary data.</text>
</comment>
<evidence type="ECO:0000313" key="2">
    <source>
        <dbReference type="Proteomes" id="UP000274661"/>
    </source>
</evidence>
<dbReference type="Proteomes" id="UP000274661">
    <property type="component" value="Unassembled WGS sequence"/>
</dbReference>
<dbReference type="PANTHER" id="PTHR36922:SF1">
    <property type="entry name" value="DUF1993 DOMAIN-CONTAINING PROTEIN"/>
    <property type="match status" value="1"/>
</dbReference>
<dbReference type="PANTHER" id="PTHR36922">
    <property type="entry name" value="BLL2446 PROTEIN"/>
    <property type="match status" value="1"/>
</dbReference>
<dbReference type="OrthoDB" id="338237at2"/>
<protein>
    <submittedName>
        <fullName evidence="1">DUF1993 domain-containing protein</fullName>
    </submittedName>
</protein>
<dbReference type="Gene3D" id="1.20.120.450">
    <property type="entry name" value="dinb family like domain"/>
    <property type="match status" value="1"/>
</dbReference>
<accession>A0A3R9Z533</accession>
<proteinExistence type="predicted"/>
<name>A0A3R9Z533_9SPHN</name>
<sequence length="191" mass="20208">MHLTALLVPSLVNPLAALAGWLDKGEAFAAARGESPDALLALRLAPDMWPLASQVRLAAFQSQESLHRLRGEPVPAAVDAIRQAGRDGGERPGTWAEARALVAETLALLRAVGPAEFDAGADAPLAHPLPMGMVFDMTGDSFVRDWAIPQVGFHVAMAYALLRQAGVPIGKIDYVPHMFAYVRPGTMPGAA</sequence>
<gene>
    <name evidence="1" type="ORF">HMF7854_03460</name>
</gene>
<dbReference type="InterPro" id="IPR034660">
    <property type="entry name" value="DinB/YfiT-like"/>
</dbReference>
<dbReference type="SUPFAM" id="SSF109854">
    <property type="entry name" value="DinB/YfiT-like putative metalloenzymes"/>
    <property type="match status" value="1"/>
</dbReference>